<keyword evidence="3" id="KW-1185">Reference proteome</keyword>
<proteinExistence type="predicted"/>
<dbReference type="AlphaFoldDB" id="A0A1H9U7V2"/>
<dbReference type="Pfam" id="PF00583">
    <property type="entry name" value="Acetyltransf_1"/>
    <property type="match status" value="1"/>
</dbReference>
<dbReference type="PROSITE" id="PS51186">
    <property type="entry name" value="GNAT"/>
    <property type="match status" value="1"/>
</dbReference>
<dbReference type="SUPFAM" id="SSF55729">
    <property type="entry name" value="Acyl-CoA N-acyltransferases (Nat)"/>
    <property type="match status" value="1"/>
</dbReference>
<feature type="domain" description="N-acetyltransferase" evidence="1">
    <location>
        <begin position="1"/>
        <end position="152"/>
    </location>
</feature>
<sequence length="155" mass="18208">MNIRRFLPEDSKEVLDLIAKTLREVNSKDYSMEYLEKDIQRLQPKDIQQRAEWTHFYVVCDADKIVGCGAIGPYWGREDESSLFTIFVFPEYQGKGIGRKIIETLEQDDFFFRANRIEIPASITATPFYLKMGYTFKNGISEPDDELLIRLEKHR</sequence>
<dbReference type="InterPro" id="IPR000182">
    <property type="entry name" value="GNAT_dom"/>
</dbReference>
<organism evidence="2 3">
    <name type="scientific">Lachnobacterium bovis</name>
    <dbReference type="NCBI Taxonomy" id="140626"/>
    <lineage>
        <taxon>Bacteria</taxon>
        <taxon>Bacillati</taxon>
        <taxon>Bacillota</taxon>
        <taxon>Clostridia</taxon>
        <taxon>Lachnospirales</taxon>
        <taxon>Lachnospiraceae</taxon>
        <taxon>Lachnobacterium</taxon>
    </lineage>
</organism>
<dbReference type="RefSeq" id="WP_074730853.1">
    <property type="nucleotide sequence ID" value="NZ_FOGW01000024.1"/>
</dbReference>
<reference evidence="3" key="1">
    <citation type="submission" date="2016-10" db="EMBL/GenBank/DDBJ databases">
        <authorList>
            <person name="Varghese N."/>
            <person name="Submissions S."/>
        </authorList>
    </citation>
    <scope>NUCLEOTIDE SEQUENCE [LARGE SCALE GENOMIC DNA]</scope>
    <source>
        <strain evidence="3">S1b</strain>
    </source>
</reference>
<gene>
    <name evidence="2" type="ORF">SAMN02910429_01971</name>
</gene>
<dbReference type="PANTHER" id="PTHR43451">
    <property type="entry name" value="ACETYLTRANSFERASE (GNAT) FAMILY PROTEIN"/>
    <property type="match status" value="1"/>
</dbReference>
<dbReference type="Gene3D" id="3.40.630.30">
    <property type="match status" value="1"/>
</dbReference>
<dbReference type="EMBL" id="FOGW01000024">
    <property type="protein sequence ID" value="SES05318.1"/>
    <property type="molecule type" value="Genomic_DNA"/>
</dbReference>
<dbReference type="PANTHER" id="PTHR43451:SF1">
    <property type="entry name" value="ACETYLTRANSFERASE"/>
    <property type="match status" value="1"/>
</dbReference>
<dbReference type="Proteomes" id="UP000182471">
    <property type="component" value="Unassembled WGS sequence"/>
</dbReference>
<protein>
    <submittedName>
        <fullName evidence="2">N-acetylglutamate synthase, GNAT family</fullName>
    </submittedName>
</protein>
<evidence type="ECO:0000313" key="2">
    <source>
        <dbReference type="EMBL" id="SES05318.1"/>
    </source>
</evidence>
<dbReference type="CDD" id="cd04301">
    <property type="entry name" value="NAT_SF"/>
    <property type="match status" value="1"/>
</dbReference>
<dbReference type="InterPro" id="IPR052564">
    <property type="entry name" value="N-acetyltrans/Recomb-assoc"/>
</dbReference>
<evidence type="ECO:0000259" key="1">
    <source>
        <dbReference type="PROSITE" id="PS51186"/>
    </source>
</evidence>
<name>A0A1H9U7V2_9FIRM</name>
<dbReference type="InterPro" id="IPR016181">
    <property type="entry name" value="Acyl_CoA_acyltransferase"/>
</dbReference>
<accession>A0A1H9U7V2</accession>
<dbReference type="GO" id="GO:0016747">
    <property type="term" value="F:acyltransferase activity, transferring groups other than amino-acyl groups"/>
    <property type="evidence" value="ECO:0007669"/>
    <property type="project" value="InterPro"/>
</dbReference>
<evidence type="ECO:0000313" key="3">
    <source>
        <dbReference type="Proteomes" id="UP000182471"/>
    </source>
</evidence>